<dbReference type="NCBIfam" id="NF047832">
    <property type="entry name" value="caspase_w_EACC1"/>
    <property type="match status" value="1"/>
</dbReference>
<keyword evidence="2" id="KW-0677">Repeat</keyword>
<dbReference type="InterPro" id="IPR029030">
    <property type="entry name" value="Caspase-like_dom_sf"/>
</dbReference>
<dbReference type="InterPro" id="IPR032675">
    <property type="entry name" value="LRR_dom_sf"/>
</dbReference>
<dbReference type="SUPFAM" id="SSF52129">
    <property type="entry name" value="Caspase-like"/>
    <property type="match status" value="1"/>
</dbReference>
<dbReference type="Pfam" id="PF00560">
    <property type="entry name" value="LRR_1"/>
    <property type="match status" value="1"/>
</dbReference>
<dbReference type="Proteomes" id="UP001601303">
    <property type="component" value="Unassembled WGS sequence"/>
</dbReference>
<dbReference type="Pfam" id="PF00656">
    <property type="entry name" value="Peptidase_C14"/>
    <property type="match status" value="1"/>
</dbReference>
<sequence>MTSTVPDLPFLPGSRAILIGVSDYEDTAAFPPIPAAMNSLTRMREVLTDPALCGWPAGQVSVIPNPRNAGKVATELRRLLQEVPPTGVALLYYVGHGRLTVEGRLCLTVADTADAAPEYTGISYAWVAQALRRGASAARVKITILDCCYSGHADEALAADSSGGLADLTHIDGVYTLTATARNQTAHVPPLAEQKTAPTSFTGQLLDLVRTGIPGGPAHLAFVDLYPLLQQRLAARGLPRPGQRGTGTADRHPFTKNTAFRPAEPAPPATASPVSPPATSPAGLTSKQAPNPGNSSGASTMSIDETLRLSHALVNDYRSAQLASRRLELVERRAIRRIKAAQHRHAKVLDLGHLVLERLPASLYELTDLTVLNLGGNWLAEPPPELVRLTNLTELSLDYNPFTKLPDSIGNLTGLTYLSVRGFRLETLPEGLGRLNNLTHLDLSGQTPRTLPKSIGQLTNLTYLDLGGTMELRWPRPTGQVNRLTQSRTLVTALMKSTPGRFIDFVGVASSAAARGLTELPEEIGRLKRLTHLNLCENKLTMLPKSIGQLTNLTHLDLRENRLTELPEEIGQLTNLVHLDLSGNRLTRRPLGVIAQLPHLQLLGIDRNPFDSSTPEIS</sequence>
<evidence type="ECO:0000313" key="7">
    <source>
        <dbReference type="Proteomes" id="UP001601303"/>
    </source>
</evidence>
<feature type="compositionally biased region" description="Pro residues" evidence="3">
    <location>
        <begin position="264"/>
        <end position="279"/>
    </location>
</feature>
<feature type="domain" description="Peptidase C14 caspase" evidence="4">
    <location>
        <begin position="15"/>
        <end position="211"/>
    </location>
</feature>
<dbReference type="InterPro" id="IPR001611">
    <property type="entry name" value="Leu-rich_rpt"/>
</dbReference>
<comment type="caution">
    <text evidence="6">The sequence shown here is derived from an EMBL/GenBank/DDBJ whole genome shotgun (WGS) entry which is preliminary data.</text>
</comment>
<gene>
    <name evidence="6" type="ORF">ACFYNQ_23375</name>
</gene>
<dbReference type="PANTHER" id="PTHR48051">
    <property type="match status" value="1"/>
</dbReference>
<dbReference type="InterPro" id="IPR050216">
    <property type="entry name" value="LRR_domain-containing"/>
</dbReference>
<proteinExistence type="predicted"/>
<dbReference type="PRINTS" id="PR00019">
    <property type="entry name" value="LEURICHRPT"/>
</dbReference>
<organism evidence="6 7">
    <name type="scientific">Streptomyces hokutonensis</name>
    <dbReference type="NCBI Taxonomy" id="1306990"/>
    <lineage>
        <taxon>Bacteria</taxon>
        <taxon>Bacillati</taxon>
        <taxon>Actinomycetota</taxon>
        <taxon>Actinomycetes</taxon>
        <taxon>Kitasatosporales</taxon>
        <taxon>Streptomycetaceae</taxon>
        <taxon>Streptomyces</taxon>
    </lineage>
</organism>
<keyword evidence="1" id="KW-0433">Leucine-rich repeat</keyword>
<dbReference type="Gene3D" id="3.40.50.1460">
    <property type="match status" value="1"/>
</dbReference>
<feature type="domain" description="Disease resistance R13L4/SHOC-2-like LRR" evidence="5">
    <location>
        <begin position="409"/>
        <end position="484"/>
    </location>
</feature>
<dbReference type="SMART" id="SM00369">
    <property type="entry name" value="LRR_TYP"/>
    <property type="match status" value="6"/>
</dbReference>
<dbReference type="SMART" id="SM00364">
    <property type="entry name" value="LRR_BAC"/>
    <property type="match status" value="4"/>
</dbReference>
<dbReference type="InterPro" id="IPR011600">
    <property type="entry name" value="Pept_C14_caspase"/>
</dbReference>
<evidence type="ECO:0000259" key="4">
    <source>
        <dbReference type="Pfam" id="PF00656"/>
    </source>
</evidence>
<name>A0ABW6M5T3_9ACTN</name>
<feature type="region of interest" description="Disordered" evidence="3">
    <location>
        <begin position="237"/>
        <end position="300"/>
    </location>
</feature>
<evidence type="ECO:0000259" key="5">
    <source>
        <dbReference type="Pfam" id="PF23598"/>
    </source>
</evidence>
<dbReference type="Gene3D" id="3.80.10.10">
    <property type="entry name" value="Ribonuclease Inhibitor"/>
    <property type="match status" value="2"/>
</dbReference>
<dbReference type="Pfam" id="PF13855">
    <property type="entry name" value="LRR_8"/>
    <property type="match status" value="1"/>
</dbReference>
<dbReference type="PANTHER" id="PTHR48051:SF1">
    <property type="entry name" value="RAS SUPPRESSOR PROTEIN 1"/>
    <property type="match status" value="1"/>
</dbReference>
<dbReference type="InterPro" id="IPR055414">
    <property type="entry name" value="LRR_R13L4/SHOC2-like"/>
</dbReference>
<evidence type="ECO:0000256" key="2">
    <source>
        <dbReference type="ARBA" id="ARBA00022737"/>
    </source>
</evidence>
<dbReference type="Pfam" id="PF23598">
    <property type="entry name" value="LRR_14"/>
    <property type="match status" value="1"/>
</dbReference>
<evidence type="ECO:0000313" key="6">
    <source>
        <dbReference type="EMBL" id="MFE9601494.1"/>
    </source>
</evidence>
<dbReference type="EMBL" id="JBIAHM010000008">
    <property type="protein sequence ID" value="MFE9601494.1"/>
    <property type="molecule type" value="Genomic_DNA"/>
</dbReference>
<protein>
    <submittedName>
        <fullName evidence="6">Caspase family protein</fullName>
    </submittedName>
</protein>
<dbReference type="PROSITE" id="PS51450">
    <property type="entry name" value="LRR"/>
    <property type="match status" value="2"/>
</dbReference>
<feature type="compositionally biased region" description="Polar residues" evidence="3">
    <location>
        <begin position="283"/>
        <end position="300"/>
    </location>
</feature>
<evidence type="ECO:0000256" key="3">
    <source>
        <dbReference type="SAM" id="MobiDB-lite"/>
    </source>
</evidence>
<reference evidence="6 7" key="1">
    <citation type="submission" date="2024-10" db="EMBL/GenBank/DDBJ databases">
        <title>The Natural Products Discovery Center: Release of the First 8490 Sequenced Strains for Exploring Actinobacteria Biosynthetic Diversity.</title>
        <authorList>
            <person name="Kalkreuter E."/>
            <person name="Kautsar S.A."/>
            <person name="Yang D."/>
            <person name="Bader C.D."/>
            <person name="Teijaro C.N."/>
            <person name="Fluegel L."/>
            <person name="Davis C.M."/>
            <person name="Simpson J.R."/>
            <person name="Lauterbach L."/>
            <person name="Steele A.D."/>
            <person name="Gui C."/>
            <person name="Meng S."/>
            <person name="Li G."/>
            <person name="Viehrig K."/>
            <person name="Ye F."/>
            <person name="Su P."/>
            <person name="Kiefer A.F."/>
            <person name="Nichols A."/>
            <person name="Cepeda A.J."/>
            <person name="Yan W."/>
            <person name="Fan B."/>
            <person name="Jiang Y."/>
            <person name="Adhikari A."/>
            <person name="Zheng C.-J."/>
            <person name="Schuster L."/>
            <person name="Cowan T.M."/>
            <person name="Smanski M.J."/>
            <person name="Chevrette M.G."/>
            <person name="De Carvalho L.P.S."/>
            <person name="Shen B."/>
        </authorList>
    </citation>
    <scope>NUCLEOTIDE SEQUENCE [LARGE SCALE GENOMIC DNA]</scope>
    <source>
        <strain evidence="6 7">NPDC006488</strain>
    </source>
</reference>
<keyword evidence="7" id="KW-1185">Reference proteome</keyword>
<evidence type="ECO:0000256" key="1">
    <source>
        <dbReference type="ARBA" id="ARBA00022614"/>
    </source>
</evidence>
<accession>A0ABW6M5T3</accession>
<dbReference type="RefSeq" id="WP_388108758.1">
    <property type="nucleotide sequence ID" value="NZ_JBIAHM010000008.1"/>
</dbReference>
<dbReference type="InterPro" id="IPR003591">
    <property type="entry name" value="Leu-rich_rpt_typical-subtyp"/>
</dbReference>
<dbReference type="SUPFAM" id="SSF52047">
    <property type="entry name" value="RNI-like"/>
    <property type="match status" value="1"/>
</dbReference>